<sequence>LCGTSSELTKSVRRRFVGPKCVMFGRQRQDEAVMAALIVGVDRQKCTFVIPVSRVDKGAVRSVVSMHILCAAERPKAVDLSSSDYRDAEPVTLFQDSKTKRGIEPPRPVCRLLIFALDAYKGKTAAGNLFAVTVPRFFHLAP</sequence>
<dbReference type="WBParaSite" id="SSLN_0001982001-mRNA-1">
    <property type="protein sequence ID" value="SSLN_0001982001-mRNA-1"/>
    <property type="gene ID" value="SSLN_0001982001"/>
</dbReference>
<evidence type="ECO:0000313" key="1">
    <source>
        <dbReference type="WBParaSite" id="SSLN_0001982001-mRNA-1"/>
    </source>
</evidence>
<accession>A0A183TRJ8</accession>
<proteinExistence type="predicted"/>
<protein>
    <submittedName>
        <fullName evidence="1">Ku domain-containing protein</fullName>
    </submittedName>
</protein>
<reference evidence="1" key="1">
    <citation type="submission" date="2016-06" db="UniProtKB">
        <authorList>
            <consortium name="WormBaseParasite"/>
        </authorList>
    </citation>
    <scope>IDENTIFICATION</scope>
</reference>
<dbReference type="AlphaFoldDB" id="A0A183TRJ8"/>
<name>A0A183TRJ8_SCHSO</name>
<organism evidence="1">
    <name type="scientific">Schistocephalus solidus</name>
    <name type="common">Tapeworm</name>
    <dbReference type="NCBI Taxonomy" id="70667"/>
    <lineage>
        <taxon>Eukaryota</taxon>
        <taxon>Metazoa</taxon>
        <taxon>Spiralia</taxon>
        <taxon>Lophotrochozoa</taxon>
        <taxon>Platyhelminthes</taxon>
        <taxon>Cestoda</taxon>
        <taxon>Eucestoda</taxon>
        <taxon>Diphyllobothriidea</taxon>
        <taxon>Diphyllobothriidae</taxon>
        <taxon>Schistocephalus</taxon>
    </lineage>
</organism>